<name>A0AAW1IFX1_POPJA</name>
<dbReference type="EMBL" id="JASPKY010000588">
    <property type="protein sequence ID" value="KAK9688539.1"/>
    <property type="molecule type" value="Genomic_DNA"/>
</dbReference>
<proteinExistence type="predicted"/>
<dbReference type="Proteomes" id="UP001458880">
    <property type="component" value="Unassembled WGS sequence"/>
</dbReference>
<feature type="region of interest" description="Disordered" evidence="1">
    <location>
        <begin position="90"/>
        <end position="114"/>
    </location>
</feature>
<protein>
    <submittedName>
        <fullName evidence="2">Uncharacterized protein</fullName>
    </submittedName>
</protein>
<dbReference type="AlphaFoldDB" id="A0AAW1IFX1"/>
<evidence type="ECO:0000256" key="1">
    <source>
        <dbReference type="SAM" id="MobiDB-lite"/>
    </source>
</evidence>
<gene>
    <name evidence="2" type="ORF">QE152_g35274</name>
</gene>
<feature type="compositionally biased region" description="Polar residues" evidence="1">
    <location>
        <begin position="96"/>
        <end position="107"/>
    </location>
</feature>
<evidence type="ECO:0000313" key="3">
    <source>
        <dbReference type="Proteomes" id="UP001458880"/>
    </source>
</evidence>
<accession>A0AAW1IFX1</accession>
<organism evidence="2 3">
    <name type="scientific">Popillia japonica</name>
    <name type="common">Japanese beetle</name>
    <dbReference type="NCBI Taxonomy" id="7064"/>
    <lineage>
        <taxon>Eukaryota</taxon>
        <taxon>Metazoa</taxon>
        <taxon>Ecdysozoa</taxon>
        <taxon>Arthropoda</taxon>
        <taxon>Hexapoda</taxon>
        <taxon>Insecta</taxon>
        <taxon>Pterygota</taxon>
        <taxon>Neoptera</taxon>
        <taxon>Endopterygota</taxon>
        <taxon>Coleoptera</taxon>
        <taxon>Polyphaga</taxon>
        <taxon>Scarabaeiformia</taxon>
        <taxon>Scarabaeidae</taxon>
        <taxon>Rutelinae</taxon>
        <taxon>Popillia</taxon>
    </lineage>
</organism>
<reference evidence="2 3" key="1">
    <citation type="journal article" date="2024" name="BMC Genomics">
        <title>De novo assembly and annotation of Popillia japonica's genome with initial clues to its potential as an invasive pest.</title>
        <authorList>
            <person name="Cucini C."/>
            <person name="Boschi S."/>
            <person name="Funari R."/>
            <person name="Cardaioli E."/>
            <person name="Iannotti N."/>
            <person name="Marturano G."/>
            <person name="Paoli F."/>
            <person name="Bruttini M."/>
            <person name="Carapelli A."/>
            <person name="Frati F."/>
            <person name="Nardi F."/>
        </authorList>
    </citation>
    <scope>NUCLEOTIDE SEQUENCE [LARGE SCALE GENOMIC DNA]</scope>
    <source>
        <strain evidence="2">DMR45628</strain>
    </source>
</reference>
<evidence type="ECO:0000313" key="2">
    <source>
        <dbReference type="EMBL" id="KAK9688539.1"/>
    </source>
</evidence>
<comment type="caution">
    <text evidence="2">The sequence shown here is derived from an EMBL/GenBank/DDBJ whole genome shotgun (WGS) entry which is preliminary data.</text>
</comment>
<keyword evidence="3" id="KW-1185">Reference proteome</keyword>
<sequence length="181" mass="20244">MLFILEHTLPRQSIDSVFPTSTNLQVSEQSASKAMDQETDTPLDNVGMENCKTVTDSQYPDNFLEEQIDFELDSQSKILVHKVQTFHQGKDDNYIEPTQSTSSNGAENTPKRKNIPISGAIKKKMAKDKNDNDDSVLTGATKALNTLTSAIVQLQATLRIQDLINHHRQQNVRAAEYLPTI</sequence>